<dbReference type="RefSeq" id="WP_088708954.1">
    <property type="nucleotide sequence ID" value="NZ_LSTO01000001.1"/>
</dbReference>
<feature type="compositionally biased region" description="Basic and acidic residues" evidence="1">
    <location>
        <begin position="33"/>
        <end position="47"/>
    </location>
</feature>
<feature type="compositionally biased region" description="Basic and acidic residues" evidence="1">
    <location>
        <begin position="222"/>
        <end position="247"/>
    </location>
</feature>
<gene>
    <name evidence="3" type="ORF">AYR66_24170</name>
</gene>
<feature type="region of interest" description="Disordered" evidence="1">
    <location>
        <begin position="115"/>
        <end position="273"/>
    </location>
</feature>
<sequence>MTGTSSAGPAASATRTFPDNTADATPTRRRTRTDRGAGDTQADDRIEPTIVDYGHPAGASSAYERLHGLGPEFGEGYAQPQRSRTSRALVMAAVFVVGAGVGLAAAIWLGKPSPQARLSAPPPPSASSRAAIVRGINPSELPYDGVPPPASAPSSVATDASPAVPQVSNEDDGAQQPAADVPPIVPKATKKQDAEGVPKSAKPSGQAGASVASAAPKRKNPARSDREIERIRRQVEEELKKKTDHGRAPGNTRSGLDQGARRTDGSRQVAASISRVSTTRASLARCEKSTNFIRREYCRWQVCSGAWGKNGCPSYQQQASVY</sequence>
<feature type="transmembrane region" description="Helical" evidence="2">
    <location>
        <begin position="88"/>
        <end position="109"/>
    </location>
</feature>
<evidence type="ECO:0000313" key="4">
    <source>
        <dbReference type="Proteomes" id="UP000197535"/>
    </source>
</evidence>
<organism evidence="3 4">
    <name type="scientific">Noviherbaspirillum denitrificans</name>
    <dbReference type="NCBI Taxonomy" id="1968433"/>
    <lineage>
        <taxon>Bacteria</taxon>
        <taxon>Pseudomonadati</taxon>
        <taxon>Pseudomonadota</taxon>
        <taxon>Betaproteobacteria</taxon>
        <taxon>Burkholderiales</taxon>
        <taxon>Oxalobacteraceae</taxon>
        <taxon>Noviherbaspirillum</taxon>
    </lineage>
</organism>
<dbReference type="OrthoDB" id="8724867at2"/>
<dbReference type="EMBL" id="LSTO01000001">
    <property type="protein sequence ID" value="OWW22130.1"/>
    <property type="molecule type" value="Genomic_DNA"/>
</dbReference>
<keyword evidence="2" id="KW-0472">Membrane</keyword>
<accession>A0A254THK4</accession>
<dbReference type="Proteomes" id="UP000197535">
    <property type="component" value="Unassembled WGS sequence"/>
</dbReference>
<protein>
    <submittedName>
        <fullName evidence="3">Uncharacterized protein</fullName>
    </submittedName>
</protein>
<keyword evidence="2" id="KW-0812">Transmembrane</keyword>
<feature type="region of interest" description="Disordered" evidence="1">
    <location>
        <begin position="1"/>
        <end position="58"/>
    </location>
</feature>
<keyword evidence="2" id="KW-1133">Transmembrane helix</keyword>
<name>A0A254THK4_9BURK</name>
<reference evidence="3 4" key="1">
    <citation type="submission" date="2016-02" db="EMBL/GenBank/DDBJ databases">
        <authorList>
            <person name="Wen L."/>
            <person name="He K."/>
            <person name="Yang H."/>
        </authorList>
    </citation>
    <scope>NUCLEOTIDE SEQUENCE [LARGE SCALE GENOMIC DNA]</scope>
    <source>
        <strain evidence="3 4">TSA40</strain>
    </source>
</reference>
<proteinExistence type="predicted"/>
<evidence type="ECO:0000313" key="3">
    <source>
        <dbReference type="EMBL" id="OWW22130.1"/>
    </source>
</evidence>
<feature type="compositionally biased region" description="Low complexity" evidence="1">
    <location>
        <begin position="152"/>
        <end position="165"/>
    </location>
</feature>
<evidence type="ECO:0000256" key="1">
    <source>
        <dbReference type="SAM" id="MobiDB-lite"/>
    </source>
</evidence>
<dbReference type="AlphaFoldDB" id="A0A254THK4"/>
<feature type="compositionally biased region" description="Low complexity" evidence="1">
    <location>
        <begin position="1"/>
        <end position="25"/>
    </location>
</feature>
<evidence type="ECO:0000256" key="2">
    <source>
        <dbReference type="SAM" id="Phobius"/>
    </source>
</evidence>
<feature type="compositionally biased region" description="Low complexity" evidence="1">
    <location>
        <begin position="204"/>
        <end position="215"/>
    </location>
</feature>
<comment type="caution">
    <text evidence="3">The sequence shown here is derived from an EMBL/GenBank/DDBJ whole genome shotgun (WGS) entry which is preliminary data.</text>
</comment>
<keyword evidence="4" id="KW-1185">Reference proteome</keyword>